<dbReference type="InterPro" id="IPR043136">
    <property type="entry name" value="B30.2/SPRY_sf"/>
</dbReference>
<evidence type="ECO:0000259" key="3">
    <source>
        <dbReference type="PROSITE" id="PS50853"/>
    </source>
</evidence>
<feature type="domain" description="B30.2/SPRY" evidence="2">
    <location>
        <begin position="116"/>
        <end position="318"/>
    </location>
</feature>
<dbReference type="PROSITE" id="PS50188">
    <property type="entry name" value="B302_SPRY"/>
    <property type="match status" value="1"/>
</dbReference>
<dbReference type="InterPro" id="IPR003877">
    <property type="entry name" value="SPRY_dom"/>
</dbReference>
<dbReference type="AlphaFoldDB" id="A0A3Q4BRU3"/>
<dbReference type="SMART" id="SM00449">
    <property type="entry name" value="SPRY"/>
    <property type="match status" value="1"/>
</dbReference>
<dbReference type="InterPro" id="IPR050617">
    <property type="entry name" value="E3_ligase_FN3/SPRY"/>
</dbReference>
<dbReference type="PROSITE" id="PS50853">
    <property type="entry name" value="FN3"/>
    <property type="match status" value="1"/>
</dbReference>
<sequence length="322" mass="35817">MMIFYCVLEELEPDRTYKVWVMAVNYTGCSLPSERLAFRTAPSVPVIDTETCTVMWDSTTLRWSSTTMTPGPSYTLEYCRQYEVEGEGSISGITSCEQKVLLQPNENYLFYIKAVNEAGASEQSEAALISTKGTRFHLLKDSAHPALELSVDQTTVFSQLLLPLRPLPLNMSTRVCVFSRCPSILGELLLPQGRYYWETIVSGGPAYRLGVSYSTANRNSPLGENNVSWCLQCILTPSGCTYQLLHDGIQSSVFVTEIPERVGTLLDYQLGRLSFYNGQSGQLLAAFCQRFTQPCHPAVALEMPGSLEVSMVPEMPEFTNNS</sequence>
<dbReference type="Proteomes" id="UP000261620">
    <property type="component" value="Unplaced"/>
</dbReference>
<evidence type="ECO:0000313" key="4">
    <source>
        <dbReference type="Ensembl" id="ENSMMOP00000023947.1"/>
    </source>
</evidence>
<keyword evidence="5" id="KW-1185">Reference proteome</keyword>
<proteinExistence type="predicted"/>
<evidence type="ECO:0000256" key="1">
    <source>
        <dbReference type="ARBA" id="ARBA00023054"/>
    </source>
</evidence>
<dbReference type="InterPro" id="IPR036116">
    <property type="entry name" value="FN3_sf"/>
</dbReference>
<accession>A0A3Q4BRU3</accession>
<reference evidence="4" key="1">
    <citation type="submission" date="2025-08" db="UniProtKB">
        <authorList>
            <consortium name="Ensembl"/>
        </authorList>
    </citation>
    <scope>IDENTIFICATION</scope>
</reference>
<dbReference type="InterPro" id="IPR013320">
    <property type="entry name" value="ConA-like_dom_sf"/>
</dbReference>
<keyword evidence="1" id="KW-0175">Coiled coil</keyword>
<dbReference type="OMA" id="QPCFALD"/>
<dbReference type="STRING" id="94237.ENSMMOP00000023947"/>
<dbReference type="Ensembl" id="ENSMMOT00000024346.1">
    <property type="protein sequence ID" value="ENSMMOP00000023947.1"/>
    <property type="gene ID" value="ENSMMOG00000018221.1"/>
</dbReference>
<evidence type="ECO:0000259" key="2">
    <source>
        <dbReference type="PROSITE" id="PS50188"/>
    </source>
</evidence>
<dbReference type="InterPro" id="IPR003879">
    <property type="entry name" value="Butyrophylin_SPRY"/>
</dbReference>
<name>A0A3Q4BRU3_MOLML</name>
<protein>
    <submittedName>
        <fullName evidence="4">Uncharacterized protein</fullName>
    </submittedName>
</protein>
<evidence type="ECO:0000313" key="5">
    <source>
        <dbReference type="Proteomes" id="UP000261620"/>
    </source>
</evidence>
<dbReference type="PANTHER" id="PTHR24099">
    <property type="entry name" value="E3 UBIQUITIN-PROTEIN LIGASE TRIM36-RELATED"/>
    <property type="match status" value="1"/>
</dbReference>
<dbReference type="Pfam" id="PF00622">
    <property type="entry name" value="SPRY"/>
    <property type="match status" value="1"/>
</dbReference>
<dbReference type="Gene3D" id="2.60.120.920">
    <property type="match status" value="1"/>
</dbReference>
<dbReference type="SUPFAM" id="SSF49265">
    <property type="entry name" value="Fibronectin type III"/>
    <property type="match status" value="1"/>
</dbReference>
<dbReference type="InterPro" id="IPR013783">
    <property type="entry name" value="Ig-like_fold"/>
</dbReference>
<dbReference type="CDD" id="cd00063">
    <property type="entry name" value="FN3"/>
    <property type="match status" value="2"/>
</dbReference>
<dbReference type="PRINTS" id="PR01407">
    <property type="entry name" value="BUTYPHLNCDUF"/>
</dbReference>
<dbReference type="InterPro" id="IPR001870">
    <property type="entry name" value="B30.2/SPRY"/>
</dbReference>
<feature type="domain" description="Fibronectin type-III" evidence="3">
    <location>
        <begin position="1"/>
        <end position="43"/>
    </location>
</feature>
<dbReference type="SUPFAM" id="SSF49899">
    <property type="entry name" value="Concanavalin A-like lectins/glucanases"/>
    <property type="match status" value="1"/>
</dbReference>
<dbReference type="InterPro" id="IPR003961">
    <property type="entry name" value="FN3_dom"/>
</dbReference>
<dbReference type="Gene3D" id="2.60.40.10">
    <property type="entry name" value="Immunoglobulins"/>
    <property type="match status" value="2"/>
</dbReference>
<organism evidence="4 5">
    <name type="scientific">Mola mola</name>
    <name type="common">Ocean sunfish</name>
    <name type="synonym">Tetraodon mola</name>
    <dbReference type="NCBI Taxonomy" id="94237"/>
    <lineage>
        <taxon>Eukaryota</taxon>
        <taxon>Metazoa</taxon>
        <taxon>Chordata</taxon>
        <taxon>Craniata</taxon>
        <taxon>Vertebrata</taxon>
        <taxon>Euteleostomi</taxon>
        <taxon>Actinopterygii</taxon>
        <taxon>Neopterygii</taxon>
        <taxon>Teleostei</taxon>
        <taxon>Neoteleostei</taxon>
        <taxon>Acanthomorphata</taxon>
        <taxon>Eupercaria</taxon>
        <taxon>Tetraodontiformes</taxon>
        <taxon>Molidae</taxon>
        <taxon>Mola</taxon>
    </lineage>
</organism>
<dbReference type="PANTHER" id="PTHR24099:SF7">
    <property type="entry name" value="CARDIOMYOPATHY-ASSOCIATED PROTEIN 5"/>
    <property type="match status" value="1"/>
</dbReference>
<dbReference type="GO" id="GO:0005737">
    <property type="term" value="C:cytoplasm"/>
    <property type="evidence" value="ECO:0007669"/>
    <property type="project" value="TreeGrafter"/>
</dbReference>
<reference evidence="4" key="2">
    <citation type="submission" date="2025-09" db="UniProtKB">
        <authorList>
            <consortium name="Ensembl"/>
        </authorList>
    </citation>
    <scope>IDENTIFICATION</scope>
</reference>